<dbReference type="Proteomes" id="UP000325187">
    <property type="component" value="Unassembled WGS sequence"/>
</dbReference>
<sequence>MSAWRTIARKLGLSRGNETGLREAFEGIIERHRDELGTLSLGPDEIKMLFNILKNGDLRICDIMVPRVDVVAVDIEESFDAILKVFAQAAHSRLPLFRGSLDEVVGMVHVKDALTLLHGNGADEGPGQSRVADIQRPVLFVAPSMRAMDLLTKMRANRIHMAIIVDEYGGTDGLVTIEDLVEQIVGDIEDEHDTEEPVLIRSLGEGKFDADARLSLEDLEETIDIDLTDERWEDVDTVGGLVFSLAGRVPQIGERIKHESGVRFEVVDAEPRRILRLRIFTPKPAALRNA</sequence>
<dbReference type="SMART" id="SM00116">
    <property type="entry name" value="CBS"/>
    <property type="match status" value="2"/>
</dbReference>
<dbReference type="InterPro" id="IPR005170">
    <property type="entry name" value="Transptr-assoc_dom"/>
</dbReference>
<evidence type="ECO:0000256" key="4">
    <source>
        <dbReference type="PROSITE-ProRule" id="PRU00703"/>
    </source>
</evidence>
<dbReference type="InterPro" id="IPR016169">
    <property type="entry name" value="FAD-bd_PCMH_sub2"/>
</dbReference>
<accession>A0A5A7N1Y1</accession>
<dbReference type="Gene3D" id="3.10.580.10">
    <property type="entry name" value="CBS-domain"/>
    <property type="match status" value="1"/>
</dbReference>
<feature type="domain" description="CBS" evidence="5">
    <location>
        <begin position="134"/>
        <end position="194"/>
    </location>
</feature>
<comment type="caution">
    <text evidence="6">The sequence shown here is derived from an EMBL/GenBank/DDBJ whole genome shotgun (WGS) entry which is preliminary data.</text>
</comment>
<keyword evidence="2" id="KW-0677">Repeat</keyword>
<keyword evidence="3 4" id="KW-0129">CBS domain</keyword>
<dbReference type="PANTHER" id="PTHR22777">
    <property type="entry name" value="HEMOLYSIN-RELATED"/>
    <property type="match status" value="1"/>
</dbReference>
<evidence type="ECO:0000313" key="8">
    <source>
        <dbReference type="Proteomes" id="UP000322084"/>
    </source>
</evidence>
<keyword evidence="9" id="KW-1185">Reference proteome</keyword>
<dbReference type="GO" id="GO:0050660">
    <property type="term" value="F:flavin adenine dinucleotide binding"/>
    <property type="evidence" value="ECO:0007669"/>
    <property type="project" value="InterPro"/>
</dbReference>
<dbReference type="Pfam" id="PF03471">
    <property type="entry name" value="CorC_HlyC"/>
    <property type="match status" value="1"/>
</dbReference>
<dbReference type="SMART" id="SM01091">
    <property type="entry name" value="CorC_HlyC"/>
    <property type="match status" value="1"/>
</dbReference>
<dbReference type="AlphaFoldDB" id="A0A5A7MRC4"/>
<accession>A0A5A7MRC4</accession>
<evidence type="ECO:0000256" key="3">
    <source>
        <dbReference type="ARBA" id="ARBA00023122"/>
    </source>
</evidence>
<evidence type="ECO:0000313" key="9">
    <source>
        <dbReference type="Proteomes" id="UP000325187"/>
    </source>
</evidence>
<dbReference type="Gene3D" id="3.30.465.10">
    <property type="match status" value="1"/>
</dbReference>
<dbReference type="Proteomes" id="UP000322084">
    <property type="component" value="Unassembled WGS sequence"/>
</dbReference>
<dbReference type="CDD" id="cd04590">
    <property type="entry name" value="CBS_pair_CorC_HlyC_assoc"/>
    <property type="match status" value="1"/>
</dbReference>
<reference evidence="8 9" key="1">
    <citation type="submission" date="2019-09" db="EMBL/GenBank/DDBJ databases">
        <title>NBRP : Genome information of microbial organism related human and environment.</title>
        <authorList>
            <person name="Hattori M."/>
            <person name="Oshima K."/>
            <person name="Inaba H."/>
            <person name="Suda W."/>
            <person name="Sakamoto M."/>
            <person name="Iino T."/>
            <person name="Kitahara M."/>
            <person name="Oshida Y."/>
            <person name="Iida T."/>
            <person name="Kudo T."/>
            <person name="Itoh T."/>
            <person name="Ohkuma M."/>
        </authorList>
    </citation>
    <scope>NUCLEOTIDE SEQUENCE [LARGE SCALE GENOMIC DNA]</scope>
    <source>
        <strain evidence="6 8">Hi-2</strain>
        <strain evidence="7 9">Mie-1</strain>
    </source>
</reference>
<evidence type="ECO:0000256" key="2">
    <source>
        <dbReference type="ARBA" id="ARBA00022737"/>
    </source>
</evidence>
<evidence type="ECO:0000313" key="6">
    <source>
        <dbReference type="EMBL" id="GEQ97429.1"/>
    </source>
</evidence>
<dbReference type="InterPro" id="IPR000644">
    <property type="entry name" value="CBS_dom"/>
</dbReference>
<comment type="similarity">
    <text evidence="1">Belongs to the UPF0053 family. Hemolysin C subfamily.</text>
</comment>
<organism evidence="6 8">
    <name type="scientific">Iodidimonas gelatinilytica</name>
    <dbReference type="NCBI Taxonomy" id="1236966"/>
    <lineage>
        <taxon>Bacteria</taxon>
        <taxon>Pseudomonadati</taxon>
        <taxon>Pseudomonadota</taxon>
        <taxon>Alphaproteobacteria</taxon>
        <taxon>Iodidimonadales</taxon>
        <taxon>Iodidimonadaceae</taxon>
        <taxon>Iodidimonas</taxon>
    </lineage>
</organism>
<dbReference type="EMBL" id="BKCM01000018">
    <property type="protein sequence ID" value="GER02128.1"/>
    <property type="molecule type" value="Genomic_DNA"/>
</dbReference>
<gene>
    <name evidence="6" type="ORF">JCM17844_10660</name>
    <name evidence="7" type="ORF">JCM17845_27510</name>
</gene>
<name>A0A5A7MRC4_9PROT</name>
<feature type="domain" description="CBS" evidence="5">
    <location>
        <begin position="64"/>
        <end position="124"/>
    </location>
</feature>
<dbReference type="EMBL" id="BKCL01000003">
    <property type="protein sequence ID" value="GEQ97429.1"/>
    <property type="molecule type" value="Genomic_DNA"/>
</dbReference>
<evidence type="ECO:0000259" key="5">
    <source>
        <dbReference type="PROSITE" id="PS51371"/>
    </source>
</evidence>
<dbReference type="SUPFAM" id="SSF56176">
    <property type="entry name" value="FAD-binding/transporter-associated domain-like"/>
    <property type="match status" value="1"/>
</dbReference>
<dbReference type="RefSeq" id="WP_149999921.1">
    <property type="nucleotide sequence ID" value="NZ_BKCL01000003.1"/>
</dbReference>
<dbReference type="GO" id="GO:0005886">
    <property type="term" value="C:plasma membrane"/>
    <property type="evidence" value="ECO:0007669"/>
    <property type="project" value="TreeGrafter"/>
</dbReference>
<dbReference type="InterPro" id="IPR046342">
    <property type="entry name" value="CBS_dom_sf"/>
</dbReference>
<evidence type="ECO:0000313" key="7">
    <source>
        <dbReference type="EMBL" id="GER02128.1"/>
    </source>
</evidence>
<dbReference type="FunFam" id="3.10.580.10:FF:000002">
    <property type="entry name" value="Magnesium/cobalt efflux protein CorC"/>
    <property type="match status" value="1"/>
</dbReference>
<dbReference type="InterPro" id="IPR044751">
    <property type="entry name" value="Ion_transp-like_CBS"/>
</dbReference>
<evidence type="ECO:0000256" key="1">
    <source>
        <dbReference type="ARBA" id="ARBA00006446"/>
    </source>
</evidence>
<protein>
    <submittedName>
        <fullName evidence="6">Hemolysin C</fullName>
    </submittedName>
</protein>
<dbReference type="SUPFAM" id="SSF54631">
    <property type="entry name" value="CBS-domain pair"/>
    <property type="match status" value="1"/>
</dbReference>
<dbReference type="InterPro" id="IPR036318">
    <property type="entry name" value="FAD-bd_PCMH-like_sf"/>
</dbReference>
<dbReference type="PANTHER" id="PTHR22777:SF27">
    <property type="entry name" value="MAGNESIUM AND COBALT EFFLUX PROTEIN CORC"/>
    <property type="match status" value="1"/>
</dbReference>
<proteinExistence type="inferred from homology"/>
<dbReference type="PROSITE" id="PS51371">
    <property type="entry name" value="CBS"/>
    <property type="match status" value="2"/>
</dbReference>
<dbReference type="Pfam" id="PF00571">
    <property type="entry name" value="CBS"/>
    <property type="match status" value="2"/>
</dbReference>